<dbReference type="Gene3D" id="3.30.720.110">
    <property type="match status" value="1"/>
</dbReference>
<accession>J1HLE3</accession>
<dbReference type="EMBL" id="AKFT01000065">
    <property type="protein sequence ID" value="EJF46383.1"/>
    <property type="molecule type" value="Genomic_DNA"/>
</dbReference>
<evidence type="ECO:0000313" key="3">
    <source>
        <dbReference type="Proteomes" id="UP000002941"/>
    </source>
</evidence>
<proteinExistence type="predicted"/>
<dbReference type="InterPro" id="IPR029068">
    <property type="entry name" value="Glyas_Bleomycin-R_OHBP_Dase"/>
</dbReference>
<dbReference type="InterPro" id="IPR037523">
    <property type="entry name" value="VOC_core"/>
</dbReference>
<dbReference type="Gene3D" id="3.30.720.120">
    <property type="match status" value="1"/>
</dbReference>
<dbReference type="PANTHER" id="PTHR34109">
    <property type="entry name" value="BNAUNNG04460D PROTEIN-RELATED"/>
    <property type="match status" value="1"/>
</dbReference>
<feature type="domain" description="VOC" evidence="1">
    <location>
        <begin position="12"/>
        <end position="133"/>
    </location>
</feature>
<dbReference type="Pfam" id="PF00903">
    <property type="entry name" value="Glyoxalase"/>
    <property type="match status" value="1"/>
</dbReference>
<dbReference type="PANTHER" id="PTHR34109:SF1">
    <property type="entry name" value="VOC DOMAIN-CONTAINING PROTEIN"/>
    <property type="match status" value="1"/>
</dbReference>
<organism evidence="2 3">
    <name type="scientific">Actinomyces massiliensis F0489</name>
    <dbReference type="NCBI Taxonomy" id="1125718"/>
    <lineage>
        <taxon>Bacteria</taxon>
        <taxon>Bacillati</taxon>
        <taxon>Actinomycetota</taxon>
        <taxon>Actinomycetes</taxon>
        <taxon>Actinomycetales</taxon>
        <taxon>Actinomycetaceae</taxon>
        <taxon>Actinomyces</taxon>
    </lineage>
</organism>
<evidence type="ECO:0000259" key="1">
    <source>
        <dbReference type="PROSITE" id="PS51819"/>
    </source>
</evidence>
<dbReference type="AlphaFoldDB" id="J1HLE3"/>
<dbReference type="PATRIC" id="fig|1125718.3.peg.916"/>
<dbReference type="SUPFAM" id="SSF54593">
    <property type="entry name" value="Glyoxalase/Bleomycin resistance protein/Dihydroxybiphenyl dioxygenase"/>
    <property type="match status" value="1"/>
</dbReference>
<dbReference type="InterPro" id="IPR004360">
    <property type="entry name" value="Glyas_Fos-R_dOase_dom"/>
</dbReference>
<gene>
    <name evidence="2" type="ORF">HMPREF1318_0146</name>
</gene>
<dbReference type="eggNOG" id="COG2764">
    <property type="taxonomic scope" value="Bacteria"/>
</dbReference>
<protein>
    <recommendedName>
        <fullName evidence="1">VOC domain-containing protein</fullName>
    </recommendedName>
</protein>
<dbReference type="Proteomes" id="UP000002941">
    <property type="component" value="Unassembled WGS sequence"/>
</dbReference>
<sequence length="180" mass="20278">MYNTPSSTVPIPADHNTINPFVIVSDANGFIRFVEAVFGGKEAEHVRTLDRDGKIIHAEVVVGGSTIMLSDSKDDWPFTPAFLQIYVSDAETCLNTAAQLGAQVVTPLCDFYGGYRLARILDPWKNLWWLYEPDTQPVSQNQRDSDTEWHDRKPSLVYTTLMDTMGSLGRPESRERDHES</sequence>
<dbReference type="RefSeq" id="WP_008730784.1">
    <property type="nucleotide sequence ID" value="NZ_AKFT01000065.1"/>
</dbReference>
<dbReference type="CDD" id="cd07246">
    <property type="entry name" value="VOC_like"/>
    <property type="match status" value="1"/>
</dbReference>
<name>J1HLE3_9ACTO</name>
<comment type="caution">
    <text evidence="2">The sequence shown here is derived from an EMBL/GenBank/DDBJ whole genome shotgun (WGS) entry which is preliminary data.</text>
</comment>
<dbReference type="OrthoDB" id="9795306at2"/>
<reference evidence="2 3" key="1">
    <citation type="submission" date="2012-05" db="EMBL/GenBank/DDBJ databases">
        <authorList>
            <person name="Harkins D.M."/>
            <person name="Madupu R."/>
            <person name="Durkin A.S."/>
            <person name="Torralba M."/>
            <person name="Methe B."/>
            <person name="Sutton G.G."/>
            <person name="Nelson K.E."/>
        </authorList>
    </citation>
    <scope>NUCLEOTIDE SEQUENCE [LARGE SCALE GENOMIC DNA]</scope>
    <source>
        <strain evidence="2 3">F0489</strain>
    </source>
</reference>
<dbReference type="PROSITE" id="PS51819">
    <property type="entry name" value="VOC"/>
    <property type="match status" value="1"/>
</dbReference>
<evidence type="ECO:0000313" key="2">
    <source>
        <dbReference type="EMBL" id="EJF46383.1"/>
    </source>
</evidence>
<keyword evidence="3" id="KW-1185">Reference proteome</keyword>